<evidence type="ECO:0000256" key="3">
    <source>
        <dbReference type="SAM" id="SignalP"/>
    </source>
</evidence>
<dbReference type="Pfam" id="PF07695">
    <property type="entry name" value="7TMR-DISM_7TM"/>
    <property type="match status" value="1"/>
</dbReference>
<dbReference type="InterPro" id="IPR000160">
    <property type="entry name" value="GGDEF_dom"/>
</dbReference>
<keyword evidence="2" id="KW-0812">Transmembrane</keyword>
<evidence type="ECO:0000256" key="2">
    <source>
        <dbReference type="SAM" id="Phobius"/>
    </source>
</evidence>
<dbReference type="NCBIfam" id="TIGR00254">
    <property type="entry name" value="GGDEF"/>
    <property type="match status" value="1"/>
</dbReference>
<dbReference type="Pfam" id="PF07696">
    <property type="entry name" value="7TMR-DISMED2"/>
    <property type="match status" value="1"/>
</dbReference>
<dbReference type="InterPro" id="IPR011622">
    <property type="entry name" value="7TMR_DISM_rcpt_extracell_dom2"/>
</dbReference>
<evidence type="ECO:0000313" key="5">
    <source>
        <dbReference type="EMBL" id="NDL71228.1"/>
    </source>
</evidence>
<dbReference type="GO" id="GO:0003824">
    <property type="term" value="F:catalytic activity"/>
    <property type="evidence" value="ECO:0007669"/>
    <property type="project" value="UniProtKB-ARBA"/>
</dbReference>
<dbReference type="InterPro" id="IPR029787">
    <property type="entry name" value="Nucleotide_cyclase"/>
</dbReference>
<dbReference type="FunFam" id="3.30.70.270:FF:000001">
    <property type="entry name" value="Diguanylate cyclase domain protein"/>
    <property type="match status" value="1"/>
</dbReference>
<evidence type="ECO:0000256" key="1">
    <source>
        <dbReference type="ARBA" id="ARBA00001946"/>
    </source>
</evidence>
<reference evidence="5 6" key="1">
    <citation type="submission" date="2020-01" db="EMBL/GenBank/DDBJ databases">
        <title>Whole genome sequencing of Halomonas alkaliphila strain LS44.</title>
        <authorList>
            <person name="Kumar S."/>
            <person name="Paul D."/>
            <person name="Shouche Y."/>
            <person name="Suryavanshi M.V."/>
        </authorList>
    </citation>
    <scope>NUCLEOTIDE SEQUENCE [LARGE SCALE GENOMIC DNA]</scope>
    <source>
        <strain evidence="5 6">LS44</strain>
    </source>
</reference>
<dbReference type="Gene3D" id="3.30.70.270">
    <property type="match status" value="1"/>
</dbReference>
<feature type="chain" id="PRO_5028825966" evidence="3">
    <location>
        <begin position="29"/>
        <end position="599"/>
    </location>
</feature>
<organism evidence="5 6">
    <name type="scientific">Vreelandella alkaliphila</name>
    <dbReference type="NCBI Taxonomy" id="272774"/>
    <lineage>
        <taxon>Bacteria</taxon>
        <taxon>Pseudomonadati</taxon>
        <taxon>Pseudomonadota</taxon>
        <taxon>Gammaproteobacteria</taxon>
        <taxon>Oceanospirillales</taxon>
        <taxon>Halomonadaceae</taxon>
        <taxon>Vreelandella</taxon>
    </lineage>
</organism>
<dbReference type="InterPro" id="IPR011623">
    <property type="entry name" value="7TMR_DISM_rcpt_extracell_dom1"/>
</dbReference>
<feature type="signal peptide" evidence="3">
    <location>
        <begin position="1"/>
        <end position="28"/>
    </location>
</feature>
<gene>
    <name evidence="5" type="ORF">GPL32_12025</name>
</gene>
<feature type="transmembrane region" description="Helical" evidence="2">
    <location>
        <begin position="286"/>
        <end position="304"/>
    </location>
</feature>
<dbReference type="SMART" id="SM00267">
    <property type="entry name" value="GGDEF"/>
    <property type="match status" value="1"/>
</dbReference>
<dbReference type="RefSeq" id="WP_162219094.1">
    <property type="nucleotide sequence ID" value="NZ_JAAEHK010000015.1"/>
</dbReference>
<dbReference type="AlphaFoldDB" id="A0A7C9NQI5"/>
<keyword evidence="3" id="KW-0732">Signal</keyword>
<comment type="caution">
    <text evidence="5">The sequence shown here is derived from an EMBL/GenBank/DDBJ whole genome shotgun (WGS) entry which is preliminary data.</text>
</comment>
<dbReference type="InterPro" id="IPR043128">
    <property type="entry name" value="Rev_trsase/Diguanyl_cyclase"/>
</dbReference>
<dbReference type="PANTHER" id="PTHR46663:SF2">
    <property type="entry name" value="GGDEF DOMAIN-CONTAINING PROTEIN"/>
    <property type="match status" value="1"/>
</dbReference>
<dbReference type="EMBL" id="JAAEHK010000015">
    <property type="protein sequence ID" value="NDL71228.1"/>
    <property type="molecule type" value="Genomic_DNA"/>
</dbReference>
<feature type="transmembrane region" description="Helical" evidence="2">
    <location>
        <begin position="310"/>
        <end position="331"/>
    </location>
</feature>
<feature type="transmembrane region" description="Helical" evidence="2">
    <location>
        <begin position="252"/>
        <end position="274"/>
    </location>
</feature>
<dbReference type="Proteomes" id="UP000480312">
    <property type="component" value="Unassembled WGS sequence"/>
</dbReference>
<dbReference type="SUPFAM" id="SSF55073">
    <property type="entry name" value="Nucleotide cyclase"/>
    <property type="match status" value="1"/>
</dbReference>
<keyword evidence="2" id="KW-1133">Transmembrane helix</keyword>
<sequence>MDTYCWLTRLPAGLLALFLSWFPLASNAATTLTASPEHASYSLNTVSSYWHAPEPLELESVLARAPTFQPVQHTSDLHFGYTQNDTWLKTHIHNASPIPARWYVQFEYPFLDHVTLYTLREQLSEVNHSGSAVPVDERSIAQRQAVFPLVLAGGEAVTLYAKVSATGSKFLSYTLIAPNAFYTQNDRHNFWLATYFGMLLALSVYNLLLFFGLKERVFLYYALFAFGFTLAILTFNGLGTLIFWSFLGDHTARLVAIGFTFASTMGTLFSQSFLNTAYYCPRWHQALTLFRGYCWLALLAVILLPTQPALRLMDITGFSASLLVLSCGIYCSWHRVPSARIFVLAWAIFLLGAAVFALRNLSILPANFITLHGIQIGSAIEMLLLSFALAARFNKLKWQKERAQAETVAMLKKQEAVLESKVAARTQALEQLANHDMLTGLLNRNGLAQHTAAALDRSQRNQTPLALIMCDLDRFKPINDQYGHEAGDFVLQQIAKRIEHVARASDCCARFGGDEFIVLLENIHDMTILEDICSRIEQAIRSPIQLSCGAIVSVGVSVGVSISRDGNDTLASLLREADSEMYAVKSRQTTPRYYDYGSA</sequence>
<feature type="transmembrane region" description="Helical" evidence="2">
    <location>
        <begin position="218"/>
        <end position="246"/>
    </location>
</feature>
<dbReference type="OrthoDB" id="5289013at2"/>
<dbReference type="Pfam" id="PF00990">
    <property type="entry name" value="GGDEF"/>
    <property type="match status" value="1"/>
</dbReference>
<dbReference type="CDD" id="cd01949">
    <property type="entry name" value="GGDEF"/>
    <property type="match status" value="1"/>
</dbReference>
<dbReference type="PROSITE" id="PS50887">
    <property type="entry name" value="GGDEF"/>
    <property type="match status" value="1"/>
</dbReference>
<dbReference type="PANTHER" id="PTHR46663">
    <property type="entry name" value="DIGUANYLATE CYCLASE DGCT-RELATED"/>
    <property type="match status" value="1"/>
</dbReference>
<proteinExistence type="predicted"/>
<evidence type="ECO:0000313" key="6">
    <source>
        <dbReference type="Proteomes" id="UP000480312"/>
    </source>
</evidence>
<feature type="transmembrane region" description="Helical" evidence="2">
    <location>
        <begin position="343"/>
        <end position="363"/>
    </location>
</feature>
<keyword evidence="2" id="KW-0472">Membrane</keyword>
<evidence type="ECO:0000259" key="4">
    <source>
        <dbReference type="PROSITE" id="PS50887"/>
    </source>
</evidence>
<dbReference type="InterPro" id="IPR052163">
    <property type="entry name" value="DGC-Regulatory_Protein"/>
</dbReference>
<feature type="transmembrane region" description="Helical" evidence="2">
    <location>
        <begin position="190"/>
        <end position="211"/>
    </location>
</feature>
<dbReference type="Gene3D" id="2.60.40.2380">
    <property type="match status" value="1"/>
</dbReference>
<comment type="cofactor">
    <cofactor evidence="1">
        <name>Mg(2+)</name>
        <dbReference type="ChEBI" id="CHEBI:18420"/>
    </cofactor>
</comment>
<accession>A0A7C9NQI5</accession>
<feature type="transmembrane region" description="Helical" evidence="2">
    <location>
        <begin position="369"/>
        <end position="391"/>
    </location>
</feature>
<feature type="domain" description="GGDEF" evidence="4">
    <location>
        <begin position="463"/>
        <end position="599"/>
    </location>
</feature>
<protein>
    <submittedName>
        <fullName evidence="5">GGDEF domain-containing protein</fullName>
    </submittedName>
</protein>
<name>A0A7C9NQI5_9GAMM</name>